<evidence type="ECO:0000256" key="4">
    <source>
        <dbReference type="ARBA" id="ARBA00022475"/>
    </source>
</evidence>
<dbReference type="Gene3D" id="3.30.2090.10">
    <property type="entry name" value="Multidrug efflux transporter AcrB TolC docking domain, DN and DC subdomains"/>
    <property type="match status" value="2"/>
</dbReference>
<dbReference type="GO" id="GO:0005886">
    <property type="term" value="C:plasma membrane"/>
    <property type="evidence" value="ECO:0007669"/>
    <property type="project" value="UniProtKB-SubCell"/>
</dbReference>
<feature type="transmembrane region" description="Helical" evidence="9">
    <location>
        <begin position="392"/>
        <end position="413"/>
    </location>
</feature>
<evidence type="ECO:0000256" key="6">
    <source>
        <dbReference type="ARBA" id="ARBA00022692"/>
    </source>
</evidence>
<feature type="transmembrane region" description="Helical" evidence="9">
    <location>
        <begin position="893"/>
        <end position="913"/>
    </location>
</feature>
<dbReference type="GO" id="GO:0009636">
    <property type="term" value="P:response to toxic substance"/>
    <property type="evidence" value="ECO:0007669"/>
    <property type="project" value="UniProtKB-ARBA"/>
</dbReference>
<evidence type="ECO:0000256" key="9">
    <source>
        <dbReference type="RuleBase" id="RU364070"/>
    </source>
</evidence>
<dbReference type="Pfam" id="PF00873">
    <property type="entry name" value="ACR_tran"/>
    <property type="match status" value="1"/>
</dbReference>
<organism evidence="12 13">
    <name type="scientific">Camelimonas lactis</name>
    <dbReference type="NCBI Taxonomy" id="659006"/>
    <lineage>
        <taxon>Bacteria</taxon>
        <taxon>Pseudomonadati</taxon>
        <taxon>Pseudomonadota</taxon>
        <taxon>Alphaproteobacteria</taxon>
        <taxon>Hyphomicrobiales</taxon>
        <taxon>Chelatococcaceae</taxon>
        <taxon>Camelimonas</taxon>
    </lineage>
</organism>
<dbReference type="Gene3D" id="1.20.1640.10">
    <property type="entry name" value="Multidrug efflux transporter AcrB transmembrane domain"/>
    <property type="match status" value="2"/>
</dbReference>
<dbReference type="InterPro" id="IPR000731">
    <property type="entry name" value="SSD"/>
</dbReference>
<reference evidence="12 13" key="1">
    <citation type="submission" date="2019-03" db="EMBL/GenBank/DDBJ databases">
        <title>Genomic Encyclopedia of Type Strains, Phase IV (KMG-IV): sequencing the most valuable type-strain genomes for metagenomic binning, comparative biology and taxonomic classification.</title>
        <authorList>
            <person name="Goeker M."/>
        </authorList>
    </citation>
    <scope>NUCLEOTIDE SEQUENCE [LARGE SCALE GENOMIC DNA]</scope>
    <source>
        <strain evidence="12 13">DSM 22958</strain>
    </source>
</reference>
<dbReference type="SUPFAM" id="SSF82693">
    <property type="entry name" value="Multidrug efflux transporter AcrB pore domain, PN1, PN2, PC1 and PC2 subdomains"/>
    <property type="match status" value="3"/>
</dbReference>
<feature type="transmembrane region" description="Helical" evidence="9">
    <location>
        <begin position="1004"/>
        <end position="1026"/>
    </location>
</feature>
<feature type="transmembrane region" description="Helical" evidence="9">
    <location>
        <begin position="867"/>
        <end position="886"/>
    </location>
</feature>
<keyword evidence="7 9" id="KW-1133">Transmembrane helix</keyword>
<dbReference type="Proteomes" id="UP000294881">
    <property type="component" value="Unassembled WGS sequence"/>
</dbReference>
<feature type="transmembrane region" description="Helical" evidence="9">
    <location>
        <begin position="919"/>
        <end position="942"/>
    </location>
</feature>
<feature type="transmembrane region" description="Helical" evidence="9">
    <location>
        <begin position="340"/>
        <end position="359"/>
    </location>
</feature>
<keyword evidence="13" id="KW-1185">Reference proteome</keyword>
<dbReference type="AlphaFoldDB" id="A0A4R2GS55"/>
<gene>
    <name evidence="12" type="ORF">EV666_10755</name>
</gene>
<proteinExistence type="inferred from homology"/>
<dbReference type="GO" id="GO:0042910">
    <property type="term" value="F:xenobiotic transmembrane transporter activity"/>
    <property type="evidence" value="ECO:0007669"/>
    <property type="project" value="TreeGrafter"/>
</dbReference>
<dbReference type="InterPro" id="IPR001036">
    <property type="entry name" value="Acrflvin-R"/>
</dbReference>
<evidence type="ECO:0000313" key="13">
    <source>
        <dbReference type="Proteomes" id="UP000294881"/>
    </source>
</evidence>
<keyword evidence="6 9" id="KW-0812">Transmembrane</keyword>
<dbReference type="OrthoDB" id="8308837at2"/>
<feature type="transmembrane region" description="Helical" evidence="9">
    <location>
        <begin position="434"/>
        <end position="458"/>
    </location>
</feature>
<dbReference type="PANTHER" id="PTHR32063">
    <property type="match status" value="1"/>
</dbReference>
<dbReference type="NCBIfam" id="TIGR00915">
    <property type="entry name" value="2A0602"/>
    <property type="match status" value="1"/>
</dbReference>
<dbReference type="PRINTS" id="PR00702">
    <property type="entry name" value="ACRIFLAVINRP"/>
</dbReference>
<keyword evidence="3 9" id="KW-0813">Transport</keyword>
<evidence type="ECO:0000256" key="7">
    <source>
        <dbReference type="ARBA" id="ARBA00022989"/>
    </source>
</evidence>
<feature type="transmembrane region" description="Helical" evidence="9">
    <location>
        <begin position="963"/>
        <end position="984"/>
    </location>
</feature>
<evidence type="ECO:0000256" key="5">
    <source>
        <dbReference type="ARBA" id="ARBA00022519"/>
    </source>
</evidence>
<name>A0A4R2GS55_9HYPH</name>
<evidence type="ECO:0000256" key="10">
    <source>
        <dbReference type="SAM" id="MobiDB-lite"/>
    </source>
</evidence>
<dbReference type="FunFam" id="1.20.1640.10:FF:000001">
    <property type="entry name" value="Efflux pump membrane transporter"/>
    <property type="match status" value="1"/>
</dbReference>
<evidence type="ECO:0000256" key="3">
    <source>
        <dbReference type="ARBA" id="ARBA00022448"/>
    </source>
</evidence>
<comment type="caution">
    <text evidence="12">The sequence shown here is derived from an EMBL/GenBank/DDBJ whole genome shotgun (WGS) entry which is preliminary data.</text>
</comment>
<evidence type="ECO:0000256" key="2">
    <source>
        <dbReference type="ARBA" id="ARBA00010942"/>
    </source>
</evidence>
<comment type="subcellular location">
    <subcellularLocation>
        <location evidence="1 9">Cell inner membrane</location>
        <topology evidence="1 9">Multi-pass membrane protein</topology>
    </subcellularLocation>
</comment>
<dbReference type="NCBIfam" id="NF000282">
    <property type="entry name" value="RND_permease_1"/>
    <property type="match status" value="1"/>
</dbReference>
<dbReference type="InterPro" id="IPR004764">
    <property type="entry name" value="MdtF-like"/>
</dbReference>
<feature type="transmembrane region" description="Helical" evidence="9">
    <location>
        <begin position="366"/>
        <end position="386"/>
    </location>
</feature>
<dbReference type="PROSITE" id="PS50156">
    <property type="entry name" value="SSD"/>
    <property type="match status" value="1"/>
</dbReference>
<keyword evidence="8 9" id="KW-0472">Membrane</keyword>
<dbReference type="Gene3D" id="3.30.70.1320">
    <property type="entry name" value="Multidrug efflux transporter AcrB pore domain like"/>
    <property type="match status" value="1"/>
</dbReference>
<evidence type="ECO:0000259" key="11">
    <source>
        <dbReference type="PROSITE" id="PS50156"/>
    </source>
</evidence>
<sequence length="1056" mass="112875">MAQFFIIRPIFAWVVAFFIAIAGLIALPFLPIAQYPRVAPPQLTISTMYPGASPSEIYQGVTKQIEDELNGVKNLAYFESTSDATGQVEITATFRTGANIDIASVNAQNAIRRVQPRLPATVVQQGITTEESGAGFLMIISLTSTDGSMDDVGLGDYLNRNVLGEIRRIQGVGRAQLFAAPRSMRIWIDPDKMLGLNISTDDIANAIRAQNAQVAAGKIGADPNPINQQITATVLVKGQLSSPDEFGNIVLRANPDGSTVRMRDVARVEVGSESYNFATRLNGKPSAAIAVQLSESGNAVATSNAIEAKMKELSRFFPKGIEYSIPYNTSPFVEASIEKVVHTLLEAVALVFLVMFLFLQNFRYTVIPALVVPVALLGTLAVMLGSGFSINVLTMFAMVLAIGILVDDAIVVVENVERIMAEEGLSPLKATQKAMSQISGAIVGITLVLAAVFIPMAFFPGATGVIYRQFSLTMVVSILFSAFLALSLTPALCATFLKPVHGHGEEKRGFFGAFNRFFDRTTRRYAGMVTGATSRAGRLMIIFLALLVGTGWLFMRLPTSFIPNEDQGYIIVDIQTPPEASSNRTLQAIEQIEQIARTETAVANMVAVRGFSFSGAGQNAAIMFITLKDWGERGPGNAAQDIANRMNMKMFGISDVMSFALSPPPIQGFGNSAGFTFRLQDRGGLGQTALAAATQKLMAEARQSPILTGLRTEGLPDAAQLMVIIDREKANTFGVSFADINATITANLGSSYINDFPNNGRMQRVIIQSDAANRLQGEDLLNLNVRNASGGMVPISSFAKLQWIKGPQQIIGYNGYPSVRISGAPAPGYSSGAAIAEMERIAATMPQGIGYEWTGQTLEEIASGSQAPILFAMSILFVFLLLAALYESWSIPLSVMLVVPLGVIGCILAVMLRGLPNDLYFKVGLLAIIGLSAKNAILIIEFAKDLYADGMSLRDAAIEACRLRFRPILMTSLAFTLGVVPLAIATGPSAASQNAIGTGVVGGMISATILAVIFVPAFFVFVLTLFRTKPPVLHGESPVHAPHPATGAPEAPKPSA</sequence>
<feature type="domain" description="SSD" evidence="11">
    <location>
        <begin position="380"/>
        <end position="495"/>
    </location>
</feature>
<dbReference type="InterPro" id="IPR027463">
    <property type="entry name" value="AcrB_DN_DC_subdom"/>
</dbReference>
<keyword evidence="4" id="KW-1003">Cell membrane</keyword>
<feature type="transmembrane region" description="Helical" evidence="9">
    <location>
        <begin position="12"/>
        <end position="33"/>
    </location>
</feature>
<dbReference type="GO" id="GO:0015562">
    <property type="term" value="F:efflux transmembrane transporter activity"/>
    <property type="evidence" value="ECO:0007669"/>
    <property type="project" value="InterPro"/>
</dbReference>
<dbReference type="SUPFAM" id="SSF82866">
    <property type="entry name" value="Multidrug efflux transporter AcrB transmembrane domain"/>
    <property type="match status" value="2"/>
</dbReference>
<dbReference type="SUPFAM" id="SSF82714">
    <property type="entry name" value="Multidrug efflux transporter AcrB TolC docking domain, DN and DC subdomains"/>
    <property type="match status" value="2"/>
</dbReference>
<feature type="transmembrane region" description="Helical" evidence="9">
    <location>
        <begin position="470"/>
        <end position="497"/>
    </location>
</feature>
<dbReference type="EMBL" id="SLWL01000007">
    <property type="protein sequence ID" value="TCO13029.1"/>
    <property type="molecule type" value="Genomic_DNA"/>
</dbReference>
<comment type="similarity">
    <text evidence="2 9">Belongs to the resistance-nodulation-cell division (RND) (TC 2.A.6) family.</text>
</comment>
<feature type="transmembrane region" description="Helical" evidence="9">
    <location>
        <begin position="536"/>
        <end position="555"/>
    </location>
</feature>
<dbReference type="RefSeq" id="WP_132006664.1">
    <property type="nucleotide sequence ID" value="NZ_JBHUNN010000001.1"/>
</dbReference>
<dbReference type="PANTHER" id="PTHR32063:SF10">
    <property type="entry name" value="EFFLUX PUMP MEMBRANE TRANSPORTER"/>
    <property type="match status" value="1"/>
</dbReference>
<dbReference type="Gene3D" id="3.30.70.1430">
    <property type="entry name" value="Multidrug efflux transporter AcrB pore domain"/>
    <property type="match status" value="2"/>
</dbReference>
<dbReference type="Gene3D" id="3.30.70.1440">
    <property type="entry name" value="Multidrug efflux transporter AcrB pore domain"/>
    <property type="match status" value="1"/>
</dbReference>
<evidence type="ECO:0000256" key="8">
    <source>
        <dbReference type="ARBA" id="ARBA00023136"/>
    </source>
</evidence>
<evidence type="ECO:0000313" key="12">
    <source>
        <dbReference type="EMBL" id="TCO13029.1"/>
    </source>
</evidence>
<accession>A0A4R2GS55</accession>
<feature type="region of interest" description="Disordered" evidence="10">
    <location>
        <begin position="1037"/>
        <end position="1056"/>
    </location>
</feature>
<keyword evidence="5 9" id="KW-0997">Cell inner membrane</keyword>
<evidence type="ECO:0000256" key="1">
    <source>
        <dbReference type="ARBA" id="ARBA00004429"/>
    </source>
</evidence>
<protein>
    <recommendedName>
        <fullName evidence="9">Efflux pump membrane transporter</fullName>
    </recommendedName>
</protein>